<gene>
    <name evidence="3" type="ORF">JI749_13795</name>
</gene>
<reference evidence="3 4" key="1">
    <citation type="submission" date="2021-01" db="EMBL/GenBank/DDBJ databases">
        <title>Genome seq and assembly of Devosia sp. G19.</title>
        <authorList>
            <person name="Chhetri G."/>
        </authorList>
    </citation>
    <scope>NUCLEOTIDE SEQUENCE [LARGE SCALE GENOMIC DNA]</scope>
    <source>
        <strain evidence="3 4">G19</strain>
    </source>
</reference>
<keyword evidence="4" id="KW-1185">Reference proteome</keyword>
<accession>A0ABX7BTX9</accession>
<feature type="transmembrane region" description="Helical" evidence="2">
    <location>
        <begin position="69"/>
        <end position="88"/>
    </location>
</feature>
<protein>
    <submittedName>
        <fullName evidence="3">Uncharacterized protein</fullName>
    </submittedName>
</protein>
<keyword evidence="2" id="KW-0472">Membrane</keyword>
<keyword evidence="2" id="KW-1133">Transmembrane helix</keyword>
<proteinExistence type="predicted"/>
<evidence type="ECO:0000256" key="2">
    <source>
        <dbReference type="SAM" id="Phobius"/>
    </source>
</evidence>
<dbReference type="EMBL" id="CP068047">
    <property type="protein sequence ID" value="QQR35420.1"/>
    <property type="molecule type" value="Genomic_DNA"/>
</dbReference>
<dbReference type="RefSeq" id="WP_201654998.1">
    <property type="nucleotide sequence ID" value="NZ_CP068047.1"/>
</dbReference>
<dbReference type="Proteomes" id="UP000595460">
    <property type="component" value="Chromosome"/>
</dbReference>
<evidence type="ECO:0000313" key="4">
    <source>
        <dbReference type="Proteomes" id="UP000595460"/>
    </source>
</evidence>
<evidence type="ECO:0000256" key="1">
    <source>
        <dbReference type="SAM" id="MobiDB-lite"/>
    </source>
</evidence>
<sequence>MAQAPTTEQIRNAIDSGVTGEKVGFPDPAAAPLGTDAEAGGKSPTAAERKLEARVQPRNNQAAPPDGRVVYLGLVALVTGAIVLIGMFA</sequence>
<evidence type="ECO:0000313" key="3">
    <source>
        <dbReference type="EMBL" id="QQR35420.1"/>
    </source>
</evidence>
<feature type="compositionally biased region" description="Polar residues" evidence="1">
    <location>
        <begin position="1"/>
        <end position="10"/>
    </location>
</feature>
<keyword evidence="2" id="KW-0812">Transmembrane</keyword>
<name>A0ABX7BTX9_9HYPH</name>
<feature type="region of interest" description="Disordered" evidence="1">
    <location>
        <begin position="1"/>
        <end position="47"/>
    </location>
</feature>
<organism evidence="3 4">
    <name type="scientific">Devosia oryziradicis</name>
    <dbReference type="NCBI Taxonomy" id="2801335"/>
    <lineage>
        <taxon>Bacteria</taxon>
        <taxon>Pseudomonadati</taxon>
        <taxon>Pseudomonadota</taxon>
        <taxon>Alphaproteobacteria</taxon>
        <taxon>Hyphomicrobiales</taxon>
        <taxon>Devosiaceae</taxon>
        <taxon>Devosia</taxon>
    </lineage>
</organism>